<evidence type="ECO:0000313" key="2">
    <source>
        <dbReference type="Proteomes" id="UP000829398"/>
    </source>
</evidence>
<gene>
    <name evidence="1" type="ORF">KPL71_014751</name>
</gene>
<accession>A0ACB8KDX8</accession>
<keyword evidence="2" id="KW-1185">Reference proteome</keyword>
<protein>
    <submittedName>
        <fullName evidence="1">Disease resistance protein</fullName>
    </submittedName>
</protein>
<dbReference type="Proteomes" id="UP000829398">
    <property type="component" value="Chromosome 5"/>
</dbReference>
<dbReference type="EMBL" id="CM039174">
    <property type="protein sequence ID" value="KAH9752593.1"/>
    <property type="molecule type" value="Genomic_DNA"/>
</dbReference>
<organism evidence="1 2">
    <name type="scientific">Citrus sinensis</name>
    <name type="common">Sweet orange</name>
    <name type="synonym">Citrus aurantium var. sinensis</name>
    <dbReference type="NCBI Taxonomy" id="2711"/>
    <lineage>
        <taxon>Eukaryota</taxon>
        <taxon>Viridiplantae</taxon>
        <taxon>Streptophyta</taxon>
        <taxon>Embryophyta</taxon>
        <taxon>Tracheophyta</taxon>
        <taxon>Spermatophyta</taxon>
        <taxon>Magnoliopsida</taxon>
        <taxon>eudicotyledons</taxon>
        <taxon>Gunneridae</taxon>
        <taxon>Pentapetalae</taxon>
        <taxon>rosids</taxon>
        <taxon>malvids</taxon>
        <taxon>Sapindales</taxon>
        <taxon>Rutaceae</taxon>
        <taxon>Aurantioideae</taxon>
        <taxon>Citrus</taxon>
    </lineage>
</organism>
<proteinExistence type="predicted"/>
<comment type="caution">
    <text evidence="1">The sequence shown here is derived from an EMBL/GenBank/DDBJ whole genome shotgun (WGS) entry which is preliminary data.</text>
</comment>
<evidence type="ECO:0000313" key="1">
    <source>
        <dbReference type="EMBL" id="KAH9752593.1"/>
    </source>
</evidence>
<name>A0ACB8KDX8_CITSI</name>
<reference evidence="2" key="1">
    <citation type="journal article" date="2023" name="Hortic. Res.">
        <title>A chromosome-level phased genome enabling allele-level studies in sweet orange: a case study on citrus Huanglongbing tolerance.</title>
        <authorList>
            <person name="Wu B."/>
            <person name="Yu Q."/>
            <person name="Deng Z."/>
            <person name="Duan Y."/>
            <person name="Luo F."/>
            <person name="Gmitter F. Jr."/>
        </authorList>
    </citation>
    <scope>NUCLEOTIDE SEQUENCE [LARGE SCALE GENOMIC DNA]</scope>
    <source>
        <strain evidence="2">cv. Valencia</strain>
    </source>
</reference>
<sequence>MDILKSIVPGVVNCLSPHAQREFSYWYNSAANFENLKAELDRLKDERESIQRRVSEAERKGEKIEEKVEKWLVNANKSIEEAAKFIQDEEKANERCLMGLFPNWITRYQHGKKAETEKEALFKLREEAGRFDDRISYRTVPEDIWLKSHKGYEAFESRLSTLKAIQNALIDVDVSIIGVYGMGGVGKTTLVKKVARQAMEDKLFDMVVFSEVSQTPDIKKIQQEIAEKLGLELHEEVESRRASRLCERLRNEKKILVILDNIWKHLDLETVGIPFGEDHKGCKLLLTTRDRSVLLKMGSEDNFLINNLNEEEAGRLFKMMAGDDVENRELKSTAIDVARACGGLPIALTTVAKALRGKSLHEWKNSLRELRTPSMVNFEGVSAETYSSIELSFKYLKGGQLKELFQLCSLMGNSIPTLKLLKYSIGLGIFQGVNKMEDARNKLYALVHELRDSCLLLEGDSNKLISMHDVVRDVARSIACRDQHVFVVENEDVWELPDKESLKKCYAISIRYCCIHELPNALECPQLEFLCMSPEDSSLEVSIPENFFVGMRKLKVVDFTGMQLFSLPSSIDLLVKLKTLCLDESILRDIDIAIIGKLENLEILSFVRSDTVQLPKALGQLTKLRLLDLTDCFHLKVIAPNVISSLIRLEELYMCNCSIEWEVERANSKRSNASLDELMHLRWLTTLEIDVKNESMLPAGFLARKLERFKISIGNGLFMHPMLFGQHWFKSQLHFLIDSNRKISRELELKLDFMDICSMKLQGINNVEYLRLDKLQGIENVLFNLDTEGFSQLKVLCVQNNPDFFCIVDSREMVACDAFPLLESLALHNLINMERICVDRLKVESFNELKNIEVYNCDKLSNIFWLSTSKCLPRLERIAVINCSKMKEIFAIGEEVDNAIEKIEFVQLRSLSLGNLPEVTSFCRREVETPSASPNRQVSQEESTTTYCSSEITLDTSTLLFNEKVALPNLEALEISEINVDKIWHYNQIPAAVFPHFQSLTRLIVWRCHKLKYIFSASMIGSLKQLQHLDIRDCKDLQEIISENRADQVIPYFVFPQLTTLRLQDLPKLRCLYPGMHTPEWLALEMLFVYRCDKLKIFAADLLQKNENDQLGIPVQQPPLPLEKILPNLTELSLSGKDAKMILQADFPQHLFGSLKRLVIAEDDSAGFPIWNVLERFHNLEILTLFNFSFHEEVFSMEGCLEKHVGKLATIKELELYRHYHLKQLCKQDSKLGPIFQYLEILKVYHCQSLLILLPSSSVSFGNLTKLVASGCKELMHLVTSSTAKTLVRLVSLGVYGCRAMTEVVINDKDGVEKEEIVFRKLKTLELCDLDSLTSFCSANYTFEFPSLQELGVICCPKMKIFTTGESITPPGVYVWYGETADQRCWANNDLNATIQQLHAEKDTYRAPPTAGPAVLAHRLSAHGLSAHGFSAHGSSAHGLSAHGLSAHEFSAHGSSAHGLSAHGLSAHGLSAHGFSVHGSSAHGLSAHGFSAHGSSAHGLFAHRTSAHRKSAHGAN</sequence>